<dbReference type="PRINTS" id="PR00047">
    <property type="entry name" value="STROIDFINGER"/>
</dbReference>
<organism evidence="11 12">
    <name type="scientific">Pristionchus entomophagus</name>
    <dbReference type="NCBI Taxonomy" id="358040"/>
    <lineage>
        <taxon>Eukaryota</taxon>
        <taxon>Metazoa</taxon>
        <taxon>Ecdysozoa</taxon>
        <taxon>Nematoda</taxon>
        <taxon>Chromadorea</taxon>
        <taxon>Rhabditida</taxon>
        <taxon>Rhabditina</taxon>
        <taxon>Diplogasteromorpha</taxon>
        <taxon>Diplogasteroidea</taxon>
        <taxon>Neodiplogasteridae</taxon>
        <taxon>Pristionchus</taxon>
    </lineage>
</organism>
<dbReference type="SUPFAM" id="SSF48508">
    <property type="entry name" value="Nuclear receptor ligand-binding domain"/>
    <property type="match status" value="1"/>
</dbReference>
<keyword evidence="7" id="KW-0675">Receptor</keyword>
<dbReference type="InterPro" id="IPR001628">
    <property type="entry name" value="Znf_hrmn_rcpt"/>
</dbReference>
<feature type="domain" description="NR LBD" evidence="10">
    <location>
        <begin position="108"/>
        <end position="372"/>
    </location>
</feature>
<evidence type="ECO:0000256" key="2">
    <source>
        <dbReference type="ARBA" id="ARBA00022771"/>
    </source>
</evidence>
<keyword evidence="4" id="KW-0805">Transcription regulation</keyword>
<accession>A0AAV5TIS2</accession>
<dbReference type="GO" id="GO:0005634">
    <property type="term" value="C:nucleus"/>
    <property type="evidence" value="ECO:0007669"/>
    <property type="project" value="TreeGrafter"/>
</dbReference>
<dbReference type="InterPro" id="IPR013088">
    <property type="entry name" value="Znf_NHR/GATA"/>
</dbReference>
<evidence type="ECO:0000259" key="9">
    <source>
        <dbReference type="PROSITE" id="PS51030"/>
    </source>
</evidence>
<keyword evidence="5" id="KW-0238">DNA-binding</keyword>
<evidence type="ECO:0000259" key="10">
    <source>
        <dbReference type="PROSITE" id="PS51843"/>
    </source>
</evidence>
<evidence type="ECO:0000256" key="5">
    <source>
        <dbReference type="ARBA" id="ARBA00023125"/>
    </source>
</evidence>
<proteinExistence type="predicted"/>
<name>A0AAV5TIS2_9BILA</name>
<dbReference type="GO" id="GO:0043565">
    <property type="term" value="F:sequence-specific DNA binding"/>
    <property type="evidence" value="ECO:0007669"/>
    <property type="project" value="InterPro"/>
</dbReference>
<keyword evidence="2" id="KW-0863">Zinc-finger</keyword>
<keyword evidence="8" id="KW-0539">Nucleus</keyword>
<dbReference type="PROSITE" id="PS51030">
    <property type="entry name" value="NUCLEAR_REC_DBD_2"/>
    <property type="match status" value="1"/>
</dbReference>
<evidence type="ECO:0000313" key="11">
    <source>
        <dbReference type="EMBL" id="GMS94258.1"/>
    </source>
</evidence>
<evidence type="ECO:0000256" key="4">
    <source>
        <dbReference type="ARBA" id="ARBA00023015"/>
    </source>
</evidence>
<dbReference type="PANTHER" id="PTHR46011:SF6">
    <property type="entry name" value="HIGH ZINC ACTIVATED NUCLEAR RECEPTOR PROTEIN"/>
    <property type="match status" value="1"/>
</dbReference>
<dbReference type="AlphaFoldDB" id="A0AAV5TIS2"/>
<sequence length="372" mass="42723">MTTDAPLMSSKCRICSAPNASVHFGVDACRACSSFFKRTKLSGSPDGFPCRKGDRKCSLRREAGSMCRGCRYDRCTAIGMKYDGPMRAHYPKEEVHTAIESIPSTSKTSESLLERIAREHAVCVERRRDQELILIKQHNLARNPHTSEEVYMANFACGIAIFSINVAESWQFFVAVFPSIKELPVQDQRQFFGMCMPQFAMLDCFSRTKRIWGGFTKYSMCSVLLCTDMNAPEQWIGEDEAGPNREELLQHYRAFAHDQMALLVPSFEKADICEKEKHALLALLLCESDLQCDLGERFQPFFEEVRRQIFADLHRFYTEENGLIEYSTRLGTILTLCHTFRELNTVFQESLRMQLTLFDVYITQTMLHDLLL</sequence>
<evidence type="ECO:0008006" key="13">
    <source>
        <dbReference type="Google" id="ProtNLM"/>
    </source>
</evidence>
<evidence type="ECO:0000256" key="3">
    <source>
        <dbReference type="ARBA" id="ARBA00022833"/>
    </source>
</evidence>
<dbReference type="Pfam" id="PF00105">
    <property type="entry name" value="zf-C4"/>
    <property type="match status" value="1"/>
</dbReference>
<dbReference type="SUPFAM" id="SSF57716">
    <property type="entry name" value="Glucocorticoid receptor-like (DNA-binding domain)"/>
    <property type="match status" value="1"/>
</dbReference>
<dbReference type="InterPro" id="IPR000536">
    <property type="entry name" value="Nucl_hrmn_rcpt_lig-bd"/>
</dbReference>
<keyword evidence="6" id="KW-0804">Transcription</keyword>
<dbReference type="Proteomes" id="UP001432027">
    <property type="component" value="Unassembled WGS sequence"/>
</dbReference>
<keyword evidence="3" id="KW-0862">Zinc</keyword>
<dbReference type="PANTHER" id="PTHR46011">
    <property type="entry name" value="NUCLEAR HORMONE RECEPTOR FAMILY MEMBER NHR-86-RELATED"/>
    <property type="match status" value="1"/>
</dbReference>
<reference evidence="11" key="1">
    <citation type="submission" date="2023-10" db="EMBL/GenBank/DDBJ databases">
        <title>Genome assembly of Pristionchus species.</title>
        <authorList>
            <person name="Yoshida K."/>
            <person name="Sommer R.J."/>
        </authorList>
    </citation>
    <scope>NUCLEOTIDE SEQUENCE</scope>
    <source>
        <strain evidence="11">RS0144</strain>
    </source>
</reference>
<keyword evidence="12" id="KW-1185">Reference proteome</keyword>
<feature type="domain" description="Nuclear receptor" evidence="9">
    <location>
        <begin position="9"/>
        <end position="87"/>
    </location>
</feature>
<evidence type="ECO:0000256" key="8">
    <source>
        <dbReference type="ARBA" id="ARBA00023242"/>
    </source>
</evidence>
<dbReference type="EMBL" id="BTSX01000004">
    <property type="protein sequence ID" value="GMS94258.1"/>
    <property type="molecule type" value="Genomic_DNA"/>
</dbReference>
<evidence type="ECO:0000256" key="6">
    <source>
        <dbReference type="ARBA" id="ARBA00023163"/>
    </source>
</evidence>
<dbReference type="GO" id="GO:0003700">
    <property type="term" value="F:DNA-binding transcription factor activity"/>
    <property type="evidence" value="ECO:0007669"/>
    <property type="project" value="InterPro"/>
</dbReference>
<evidence type="ECO:0000256" key="7">
    <source>
        <dbReference type="ARBA" id="ARBA00023170"/>
    </source>
</evidence>
<evidence type="ECO:0000256" key="1">
    <source>
        <dbReference type="ARBA" id="ARBA00022723"/>
    </source>
</evidence>
<comment type="caution">
    <text evidence="11">The sequence shown here is derived from an EMBL/GenBank/DDBJ whole genome shotgun (WGS) entry which is preliminary data.</text>
</comment>
<keyword evidence="1" id="KW-0479">Metal-binding</keyword>
<dbReference type="PROSITE" id="PS51843">
    <property type="entry name" value="NR_LBD"/>
    <property type="match status" value="1"/>
</dbReference>
<protein>
    <recommendedName>
        <fullName evidence="13">Nuclear receptor</fullName>
    </recommendedName>
</protein>
<dbReference type="GO" id="GO:0008270">
    <property type="term" value="F:zinc ion binding"/>
    <property type="evidence" value="ECO:0007669"/>
    <property type="project" value="UniProtKB-KW"/>
</dbReference>
<dbReference type="Gene3D" id="1.10.565.10">
    <property type="entry name" value="Retinoid X Receptor"/>
    <property type="match status" value="1"/>
</dbReference>
<dbReference type="PROSITE" id="PS00031">
    <property type="entry name" value="NUCLEAR_REC_DBD_1"/>
    <property type="match status" value="1"/>
</dbReference>
<evidence type="ECO:0000313" key="12">
    <source>
        <dbReference type="Proteomes" id="UP001432027"/>
    </source>
</evidence>
<dbReference type="Pfam" id="PF00104">
    <property type="entry name" value="Hormone_recep"/>
    <property type="match status" value="1"/>
</dbReference>
<dbReference type="SMART" id="SM00399">
    <property type="entry name" value="ZnF_C4"/>
    <property type="match status" value="1"/>
</dbReference>
<dbReference type="Gene3D" id="3.30.50.10">
    <property type="entry name" value="Erythroid Transcription Factor GATA-1, subunit A"/>
    <property type="match status" value="1"/>
</dbReference>
<dbReference type="InterPro" id="IPR035500">
    <property type="entry name" value="NHR-like_dom_sf"/>
</dbReference>
<gene>
    <name evidence="11" type="ORF">PENTCL1PPCAC_16433</name>
</gene>